<evidence type="ECO:0000313" key="3">
    <source>
        <dbReference type="Proteomes" id="UP000257109"/>
    </source>
</evidence>
<keyword evidence="1" id="KW-0472">Membrane</keyword>
<keyword evidence="1" id="KW-0812">Transmembrane</keyword>
<reference evidence="2" key="1">
    <citation type="submission" date="2018-05" db="EMBL/GenBank/DDBJ databases">
        <title>Draft genome of Mucuna pruriens seed.</title>
        <authorList>
            <person name="Nnadi N.E."/>
            <person name="Vos R."/>
            <person name="Hasami M.H."/>
            <person name="Devisetty U.K."/>
            <person name="Aguiy J.C."/>
        </authorList>
    </citation>
    <scope>NUCLEOTIDE SEQUENCE [LARGE SCALE GENOMIC DNA]</scope>
    <source>
        <strain evidence="2">JCA_2017</strain>
    </source>
</reference>
<keyword evidence="3" id="KW-1185">Reference proteome</keyword>
<organism evidence="2 3">
    <name type="scientific">Mucuna pruriens</name>
    <name type="common">Velvet bean</name>
    <name type="synonym">Dolichos pruriens</name>
    <dbReference type="NCBI Taxonomy" id="157652"/>
    <lineage>
        <taxon>Eukaryota</taxon>
        <taxon>Viridiplantae</taxon>
        <taxon>Streptophyta</taxon>
        <taxon>Embryophyta</taxon>
        <taxon>Tracheophyta</taxon>
        <taxon>Spermatophyta</taxon>
        <taxon>Magnoliopsida</taxon>
        <taxon>eudicotyledons</taxon>
        <taxon>Gunneridae</taxon>
        <taxon>Pentapetalae</taxon>
        <taxon>rosids</taxon>
        <taxon>fabids</taxon>
        <taxon>Fabales</taxon>
        <taxon>Fabaceae</taxon>
        <taxon>Papilionoideae</taxon>
        <taxon>50 kb inversion clade</taxon>
        <taxon>NPAAA clade</taxon>
        <taxon>indigoferoid/millettioid clade</taxon>
        <taxon>Phaseoleae</taxon>
        <taxon>Mucuna</taxon>
    </lineage>
</organism>
<comment type="caution">
    <text evidence="2">The sequence shown here is derived from an EMBL/GenBank/DDBJ whole genome shotgun (WGS) entry which is preliminary data.</text>
</comment>
<feature type="non-terminal residue" evidence="2">
    <location>
        <position position="1"/>
    </location>
</feature>
<sequence>MGFIYEERDQAKEKIQNAFRGVERRQLSSITIFSYEKLLIKDGTTNYIGLCTLQAITLTPCYIMVLVLKLIGKLRNDSLILWKGLWETLR</sequence>
<dbReference type="EMBL" id="QJKJ01009638">
    <property type="protein sequence ID" value="RDX76063.1"/>
    <property type="molecule type" value="Genomic_DNA"/>
</dbReference>
<name>A0A371FD88_MUCPR</name>
<evidence type="ECO:0000313" key="2">
    <source>
        <dbReference type="EMBL" id="RDX76063.1"/>
    </source>
</evidence>
<gene>
    <name evidence="2" type="ORF">CR513_43998</name>
</gene>
<accession>A0A371FD88</accession>
<protein>
    <submittedName>
        <fullName evidence="2">Uncharacterized protein</fullName>
    </submittedName>
</protein>
<dbReference type="AlphaFoldDB" id="A0A371FD88"/>
<dbReference type="Proteomes" id="UP000257109">
    <property type="component" value="Unassembled WGS sequence"/>
</dbReference>
<proteinExistence type="predicted"/>
<feature type="transmembrane region" description="Helical" evidence="1">
    <location>
        <begin position="47"/>
        <end position="68"/>
    </location>
</feature>
<keyword evidence="1" id="KW-1133">Transmembrane helix</keyword>
<evidence type="ECO:0000256" key="1">
    <source>
        <dbReference type="SAM" id="Phobius"/>
    </source>
</evidence>